<organism evidence="3 4">
    <name type="scientific">Pseudomonas lutea</name>
    <dbReference type="NCBI Taxonomy" id="243924"/>
    <lineage>
        <taxon>Bacteria</taxon>
        <taxon>Pseudomonadati</taxon>
        <taxon>Pseudomonadota</taxon>
        <taxon>Gammaproteobacteria</taxon>
        <taxon>Pseudomonadales</taxon>
        <taxon>Pseudomonadaceae</taxon>
        <taxon>Pseudomonas</taxon>
    </lineage>
</organism>
<evidence type="ECO:0000313" key="3">
    <source>
        <dbReference type="EMBL" id="KGF62425.1"/>
    </source>
</evidence>
<protein>
    <submittedName>
        <fullName evidence="3">Membrane protein</fullName>
    </submittedName>
</protein>
<dbReference type="OrthoDB" id="9812349at2"/>
<comment type="caution">
    <text evidence="3">The sequence shown here is derived from an EMBL/GenBank/DDBJ whole genome shotgun (WGS) entry which is preliminary data.</text>
</comment>
<name>A0A9X0EAX9_9PSED</name>
<keyword evidence="2" id="KW-0472">Membrane</keyword>
<keyword evidence="2" id="KW-1133">Transmembrane helix</keyword>
<sequence length="310" mass="32739">MAEHFKIVFEGLLRPGVELETARLNLAQLFKTDTTGVDRLFTGKPVTIKRGLTNDDAQRYLAALNDAGVEGRIEPELPVTLSLAEVVDDVAPGSAFDPAASPYAPPRAPVGQDFPAVGELKVFSVQGRIGRLRYLAWSLALVAVGLLVAALCVGILSVSLVAGGLLGTVALVAFVVVSIQIGAQRLHDAGWSAWLLLLNLVPVVGSFFPLLMMAVPGNTGPNRYGPPPPPNTPRVKILAVLWLVVLALVFVAAMMGGIETVQEQVEATTSEYEEALPYDDDATDPEQLTVPVDPADAIDNGDSPGGTDDQ</sequence>
<feature type="transmembrane region" description="Helical" evidence="2">
    <location>
        <begin position="162"/>
        <end position="181"/>
    </location>
</feature>
<dbReference type="Proteomes" id="UP000029719">
    <property type="component" value="Unassembled WGS sequence"/>
</dbReference>
<keyword evidence="2" id="KW-0812">Transmembrane</keyword>
<dbReference type="GO" id="GO:0005886">
    <property type="term" value="C:plasma membrane"/>
    <property type="evidence" value="ECO:0007669"/>
    <property type="project" value="TreeGrafter"/>
</dbReference>
<proteinExistence type="predicted"/>
<feature type="transmembrane region" description="Helical" evidence="2">
    <location>
        <begin position="235"/>
        <end position="255"/>
    </location>
</feature>
<accession>A0A9X0EAX9</accession>
<dbReference type="AlphaFoldDB" id="A0A9X0EAX9"/>
<feature type="transmembrane region" description="Helical" evidence="2">
    <location>
        <begin position="134"/>
        <end position="156"/>
    </location>
</feature>
<dbReference type="EMBL" id="JRMB01000004">
    <property type="protein sequence ID" value="KGF62425.1"/>
    <property type="molecule type" value="Genomic_DNA"/>
</dbReference>
<evidence type="ECO:0000256" key="2">
    <source>
        <dbReference type="SAM" id="Phobius"/>
    </source>
</evidence>
<dbReference type="RefSeq" id="WP_037019211.1">
    <property type="nucleotide sequence ID" value="NZ_JRMB01000004.1"/>
</dbReference>
<gene>
    <name evidence="3" type="ORF">LT42_25105</name>
</gene>
<dbReference type="InterPro" id="IPR008523">
    <property type="entry name" value="DUF805"/>
</dbReference>
<dbReference type="PANTHER" id="PTHR34980">
    <property type="entry name" value="INNER MEMBRANE PROTEIN-RELATED-RELATED"/>
    <property type="match status" value="1"/>
</dbReference>
<evidence type="ECO:0000313" key="4">
    <source>
        <dbReference type="Proteomes" id="UP000029719"/>
    </source>
</evidence>
<feature type="transmembrane region" description="Helical" evidence="2">
    <location>
        <begin position="193"/>
        <end position="215"/>
    </location>
</feature>
<dbReference type="PANTHER" id="PTHR34980:SF3">
    <property type="entry name" value="BLR8105 PROTEIN"/>
    <property type="match status" value="1"/>
</dbReference>
<evidence type="ECO:0000256" key="1">
    <source>
        <dbReference type="SAM" id="MobiDB-lite"/>
    </source>
</evidence>
<feature type="region of interest" description="Disordered" evidence="1">
    <location>
        <begin position="276"/>
        <end position="310"/>
    </location>
</feature>
<dbReference type="Pfam" id="PF05656">
    <property type="entry name" value="DUF805"/>
    <property type="match status" value="1"/>
</dbReference>
<reference evidence="3 4" key="1">
    <citation type="submission" date="2014-09" db="EMBL/GenBank/DDBJ databases">
        <title>Genome sequence of Pseudomonas lutea strain DSM 17257T.</title>
        <authorList>
            <person name="Kwak Y."/>
            <person name="Shin J.-H."/>
        </authorList>
    </citation>
    <scope>NUCLEOTIDE SEQUENCE [LARGE SCALE GENOMIC DNA]</scope>
    <source>
        <strain evidence="3 4">DSM 17257</strain>
    </source>
</reference>